<proteinExistence type="predicted"/>
<dbReference type="Proteomes" id="UP000519573">
    <property type="component" value="Unassembled WGS sequence"/>
</dbReference>
<sequence length="93" mass="10603">MGEMTNDAKLILTGRDDSIVVENAHGQYFHLTGNLTKGGFIANPDAIQSWHKNTEITPISQLEKEQIMTAIMRQTIHNPFKILFDETFFHEKS</sequence>
<accession>A0A7X0YZ62</accession>
<dbReference type="EMBL" id="JAARYH010000002">
    <property type="protein sequence ID" value="MBC2166246.1"/>
    <property type="molecule type" value="Genomic_DNA"/>
</dbReference>
<organism evidence="1 2">
    <name type="scientific">Listeria booriae</name>
    <dbReference type="NCBI Taxonomy" id="1552123"/>
    <lineage>
        <taxon>Bacteria</taxon>
        <taxon>Bacillati</taxon>
        <taxon>Bacillota</taxon>
        <taxon>Bacilli</taxon>
        <taxon>Bacillales</taxon>
        <taxon>Listeriaceae</taxon>
        <taxon>Listeria</taxon>
    </lineage>
</organism>
<dbReference type="AlphaFoldDB" id="A0A7X0YZ62"/>
<protein>
    <submittedName>
        <fullName evidence="1">Uncharacterized protein</fullName>
    </submittedName>
</protein>
<evidence type="ECO:0000313" key="2">
    <source>
        <dbReference type="Proteomes" id="UP000519573"/>
    </source>
</evidence>
<gene>
    <name evidence="1" type="ORF">HCB26_06660</name>
</gene>
<comment type="caution">
    <text evidence="1">The sequence shown here is derived from an EMBL/GenBank/DDBJ whole genome shotgun (WGS) entry which is preliminary data.</text>
</comment>
<name>A0A7X0YZ62_9LIST</name>
<reference evidence="1 2" key="1">
    <citation type="submission" date="2020-03" db="EMBL/GenBank/DDBJ databases">
        <title>Soil Listeria distribution.</title>
        <authorList>
            <person name="Liao J."/>
            <person name="Wiedmann M."/>
        </authorList>
    </citation>
    <scope>NUCLEOTIDE SEQUENCE [LARGE SCALE GENOMIC DNA]</scope>
    <source>
        <strain evidence="1 2">FSL L7-0245</strain>
    </source>
</reference>
<evidence type="ECO:0000313" key="1">
    <source>
        <dbReference type="EMBL" id="MBC2166246.1"/>
    </source>
</evidence>